<reference evidence="2 3" key="1">
    <citation type="submission" date="2017-04" db="EMBL/GenBank/DDBJ databases">
        <title>The new phylogeny of genus Mycobacterium.</title>
        <authorList>
            <person name="Tortoli E."/>
            <person name="Trovato A."/>
            <person name="Cirillo D.M."/>
        </authorList>
    </citation>
    <scope>NUCLEOTIDE SEQUENCE [LARGE SCALE GENOMIC DNA]</scope>
    <source>
        <strain evidence="2 3">KCTC 19819</strain>
    </source>
</reference>
<evidence type="ECO:0000313" key="3">
    <source>
        <dbReference type="Proteomes" id="UP000193577"/>
    </source>
</evidence>
<organism evidence="2 3">
    <name type="scientific">Mycolicibacillus koreensis</name>
    <dbReference type="NCBI Taxonomy" id="1069220"/>
    <lineage>
        <taxon>Bacteria</taxon>
        <taxon>Bacillati</taxon>
        <taxon>Actinomycetota</taxon>
        <taxon>Actinomycetes</taxon>
        <taxon>Mycobacteriales</taxon>
        <taxon>Mycobacteriaceae</taxon>
        <taxon>Mycolicibacillus</taxon>
    </lineage>
</organism>
<evidence type="ECO:0000313" key="2">
    <source>
        <dbReference type="EMBL" id="OSC35319.1"/>
    </source>
</evidence>
<dbReference type="EMBL" id="NCXO01000004">
    <property type="protein sequence ID" value="OSC35319.1"/>
    <property type="molecule type" value="Genomic_DNA"/>
</dbReference>
<name>A0AA91PGP6_9MYCO</name>
<accession>A0AA91PGP6</accession>
<gene>
    <name evidence="2" type="ORF">B8W67_02670</name>
</gene>
<dbReference type="Proteomes" id="UP000193577">
    <property type="component" value="Unassembled WGS sequence"/>
</dbReference>
<protein>
    <submittedName>
        <fullName evidence="2">Uncharacterized protein</fullName>
    </submittedName>
</protein>
<proteinExistence type="predicted"/>
<dbReference type="AlphaFoldDB" id="A0AA91PGP6"/>
<keyword evidence="3" id="KW-1185">Reference proteome</keyword>
<evidence type="ECO:0000256" key="1">
    <source>
        <dbReference type="SAM" id="MobiDB-lite"/>
    </source>
</evidence>
<sequence>MLASQPLSHGDAQRLDNRIRLLTNTIADNVEKLYNLVEQAKAGQIHLVLGYRSWTDYVADALTVTTRLDRPQRRELVGYLSGEGMSQRVIADVVGADRKTVRSDLAQVGEIGPPDDEDDVDPQDICAGLEGLAADGLLHPDDAERFAPKPVEPVVTGRDGKHYPATPPAPVKPHRRPITKAFWCGKFDLQKVVYRLGRLVDDDRFSGNRETIASVNIADLTRYRDELNRVIDALGGDR</sequence>
<comment type="caution">
    <text evidence="2">The sequence shown here is derived from an EMBL/GenBank/DDBJ whole genome shotgun (WGS) entry which is preliminary data.</text>
</comment>
<feature type="region of interest" description="Disordered" evidence="1">
    <location>
        <begin position="153"/>
        <end position="172"/>
    </location>
</feature>